<name>A0A172Y6R9_9CAUL</name>
<feature type="domain" description="DUF6456" evidence="1">
    <location>
        <begin position="102"/>
        <end position="236"/>
    </location>
</feature>
<dbReference type="eggNOG" id="COG0583">
    <property type="taxonomic scope" value="Bacteria"/>
</dbReference>
<dbReference type="EMBL" id="CP015614">
    <property type="protein sequence ID" value="ANF54919.1"/>
    <property type="molecule type" value="Genomic_DNA"/>
</dbReference>
<dbReference type="RefSeq" id="WP_025978446.1">
    <property type="nucleotide sequence ID" value="NZ_CP015614.1"/>
</dbReference>
<protein>
    <recommendedName>
        <fullName evidence="1">DUF6456 domain-containing protein</fullName>
    </recommendedName>
</protein>
<accession>A0A172Y6R9</accession>
<dbReference type="InterPro" id="IPR045599">
    <property type="entry name" value="DUF6456"/>
</dbReference>
<dbReference type="STRING" id="588932.DA69_09275"/>
<proteinExistence type="predicted"/>
<dbReference type="OrthoDB" id="7476630at2"/>
<reference evidence="2 3" key="1">
    <citation type="journal article" date="2014" name="Genome Announc.">
        <title>Genome Sequence of a Promising Hydrogen-Producing Facultative Anaerobic Bacterium, Brevundimonas naejangsanensis Strain B1.</title>
        <authorList>
            <person name="Su H."/>
            <person name="Zhang T."/>
            <person name="Bao M."/>
            <person name="Jiang Y."/>
            <person name="Wang Y."/>
            <person name="Tan T."/>
        </authorList>
    </citation>
    <scope>NUCLEOTIDE SEQUENCE [LARGE SCALE GENOMIC DNA]</scope>
    <source>
        <strain evidence="2 3">B1</strain>
    </source>
</reference>
<evidence type="ECO:0000313" key="3">
    <source>
        <dbReference type="Proteomes" id="UP000077603"/>
    </source>
</evidence>
<dbReference type="KEGG" id="bne:DA69_09275"/>
<sequence length="238" mass="25630">MSRQLERARSLLQRPGAWLDQANGAYTLRLGGDRRSRVVLTLDEAAFRAVIERPGLKLRQGGGWLPRAANDHAPLSPPPGRPGVIEGERAVMEADGRLTMRRANLGESPILWLARRKDQSGRPWLTPAEVAAGERLRAEAEIAAAGPSMTMRWDGLPRSGSGGGAGRVEPSDHAISASARVQAALEACGPRLRAIVEQVCIHGTSLQLAEQALSLRRRQGKTLLKQGLQALAEHYGIG</sequence>
<evidence type="ECO:0000313" key="2">
    <source>
        <dbReference type="EMBL" id="ANF54919.1"/>
    </source>
</evidence>
<keyword evidence="3" id="KW-1185">Reference proteome</keyword>
<organism evidence="2 3">
    <name type="scientific">Brevundimonas naejangsanensis</name>
    <dbReference type="NCBI Taxonomy" id="588932"/>
    <lineage>
        <taxon>Bacteria</taxon>
        <taxon>Pseudomonadati</taxon>
        <taxon>Pseudomonadota</taxon>
        <taxon>Alphaproteobacteria</taxon>
        <taxon>Caulobacterales</taxon>
        <taxon>Caulobacteraceae</taxon>
        <taxon>Brevundimonas</taxon>
    </lineage>
</organism>
<dbReference type="Pfam" id="PF20057">
    <property type="entry name" value="DUF6456"/>
    <property type="match status" value="1"/>
</dbReference>
<dbReference type="Proteomes" id="UP000077603">
    <property type="component" value="Chromosome"/>
</dbReference>
<dbReference type="AlphaFoldDB" id="A0A172Y6R9"/>
<evidence type="ECO:0000259" key="1">
    <source>
        <dbReference type="Pfam" id="PF20057"/>
    </source>
</evidence>
<gene>
    <name evidence="2" type="ORF">DA69_09275</name>
</gene>